<comment type="caution">
    <text evidence="1">The sequence shown here is derived from an EMBL/GenBank/DDBJ whole genome shotgun (WGS) entry which is preliminary data.</text>
</comment>
<dbReference type="AlphaFoldDB" id="X1CKW3"/>
<name>X1CKW3_9ZZZZ</name>
<evidence type="ECO:0000313" key="1">
    <source>
        <dbReference type="EMBL" id="GAH08372.1"/>
    </source>
</evidence>
<sequence>MNVGKIKTKKKIIFRQLISPDLYYFGWANLELLFEIFKWMAKTGDAYNGMKEALSGKPTCISFDEIDGFSKNPLDSLIKRFSIILNSGLVSNDVHNWKQKYGVSLTGAKIVPIR</sequence>
<proteinExistence type="predicted"/>
<organism evidence="1">
    <name type="scientific">marine sediment metagenome</name>
    <dbReference type="NCBI Taxonomy" id="412755"/>
    <lineage>
        <taxon>unclassified sequences</taxon>
        <taxon>metagenomes</taxon>
        <taxon>ecological metagenomes</taxon>
    </lineage>
</organism>
<reference evidence="1" key="1">
    <citation type="journal article" date="2014" name="Front. Microbiol.">
        <title>High frequency of phylogenetically diverse reductive dehalogenase-homologous genes in deep subseafloor sedimentary metagenomes.</title>
        <authorList>
            <person name="Kawai M."/>
            <person name="Futagami T."/>
            <person name="Toyoda A."/>
            <person name="Takaki Y."/>
            <person name="Nishi S."/>
            <person name="Hori S."/>
            <person name="Arai W."/>
            <person name="Tsubouchi T."/>
            <person name="Morono Y."/>
            <person name="Uchiyama I."/>
            <person name="Ito T."/>
            <person name="Fujiyama A."/>
            <person name="Inagaki F."/>
            <person name="Takami H."/>
        </authorList>
    </citation>
    <scope>NUCLEOTIDE SEQUENCE</scope>
    <source>
        <strain evidence="1">Expedition CK06-06</strain>
    </source>
</reference>
<feature type="non-terminal residue" evidence="1">
    <location>
        <position position="114"/>
    </location>
</feature>
<gene>
    <name evidence="1" type="ORF">S01H4_57590</name>
</gene>
<dbReference type="EMBL" id="BART01033534">
    <property type="protein sequence ID" value="GAH08372.1"/>
    <property type="molecule type" value="Genomic_DNA"/>
</dbReference>
<protein>
    <submittedName>
        <fullName evidence="1">Uncharacterized protein</fullName>
    </submittedName>
</protein>
<accession>X1CKW3</accession>